<dbReference type="RefSeq" id="WP_185006019.1">
    <property type="nucleotide sequence ID" value="NZ_BAAAUI010000009.1"/>
</dbReference>
<evidence type="ECO:0000313" key="3">
    <source>
        <dbReference type="Proteomes" id="UP000533598"/>
    </source>
</evidence>
<organism evidence="2 3">
    <name type="scientific">Crossiella cryophila</name>
    <dbReference type="NCBI Taxonomy" id="43355"/>
    <lineage>
        <taxon>Bacteria</taxon>
        <taxon>Bacillati</taxon>
        <taxon>Actinomycetota</taxon>
        <taxon>Actinomycetes</taxon>
        <taxon>Pseudonocardiales</taxon>
        <taxon>Pseudonocardiaceae</taxon>
        <taxon>Crossiella</taxon>
    </lineage>
</organism>
<dbReference type="AlphaFoldDB" id="A0A7W7CG57"/>
<dbReference type="EMBL" id="JACHMH010000001">
    <property type="protein sequence ID" value="MBB4680312.1"/>
    <property type="molecule type" value="Genomic_DNA"/>
</dbReference>
<keyword evidence="3" id="KW-1185">Reference proteome</keyword>
<dbReference type="Proteomes" id="UP000533598">
    <property type="component" value="Unassembled WGS sequence"/>
</dbReference>
<feature type="domain" description="ER-bound oxygenase mpaB/mpaB'/Rubber oxygenase catalytic" evidence="1">
    <location>
        <begin position="117"/>
        <end position="315"/>
    </location>
</feature>
<comment type="caution">
    <text evidence="2">The sequence shown here is derived from an EMBL/GenBank/DDBJ whole genome shotgun (WGS) entry which is preliminary data.</text>
</comment>
<dbReference type="InterPro" id="IPR037473">
    <property type="entry name" value="Lcp-like"/>
</dbReference>
<dbReference type="PANTHER" id="PTHR37539">
    <property type="entry name" value="SECRETED PROTEIN-RELATED"/>
    <property type="match status" value="1"/>
</dbReference>
<name>A0A7W7CG57_9PSEU</name>
<accession>A0A7W7CG57</accession>
<sequence>MDERALEALKYQGDPPADAVIAELVATGEISRVNTLLAELRANDEPIPEHLPPLVREFLIATDNPPPWTDLTRVSRAQEFFLDDGMHVASVLSFGAMVNCYAQPRPSKVLTLTHRLNQPHRRLSETAQFVLSMMAPKPFTSGGSFVPVIQKTRLIHAAVRYFIARSPEWDHERDGVPICQQDLLGALLIFSVQVIIGMRRIGISVTEQEAEDYYHVWRVAGHLLGIRTEAMPETLAEAEQLNATLVEASYGPSAEGVELTASLIELYRKLMPGKAFDGVVPAMVRQVVNPEVADWLRVPKQRGWGRVVGFGVRVMRRLERAEDESEVARRVLDRAARLLLSVNVRQLTDGQSTSLTIPAELREKWGAGSG</sequence>
<proteinExistence type="predicted"/>
<gene>
    <name evidence="2" type="ORF">HNR67_006430</name>
</gene>
<evidence type="ECO:0000313" key="2">
    <source>
        <dbReference type="EMBL" id="MBB4680312.1"/>
    </source>
</evidence>
<dbReference type="Pfam" id="PF09995">
    <property type="entry name" value="MPAB_Lcp_cat"/>
    <property type="match status" value="1"/>
</dbReference>
<evidence type="ECO:0000259" key="1">
    <source>
        <dbReference type="Pfam" id="PF09995"/>
    </source>
</evidence>
<dbReference type="InterPro" id="IPR018713">
    <property type="entry name" value="MPAB/Lcp_cat_dom"/>
</dbReference>
<protein>
    <recommendedName>
        <fullName evidence="1">ER-bound oxygenase mpaB/mpaB'/Rubber oxygenase catalytic domain-containing protein</fullName>
    </recommendedName>
</protein>
<dbReference type="PANTHER" id="PTHR37539:SF1">
    <property type="entry name" value="ER-BOUND OXYGENASE MPAB_MPAB'_RUBBER OXYGENASE CATALYTIC DOMAIN-CONTAINING PROTEIN"/>
    <property type="match status" value="1"/>
</dbReference>
<dbReference type="GO" id="GO:0016491">
    <property type="term" value="F:oxidoreductase activity"/>
    <property type="evidence" value="ECO:0007669"/>
    <property type="project" value="InterPro"/>
</dbReference>
<reference evidence="2 3" key="1">
    <citation type="submission" date="2020-08" db="EMBL/GenBank/DDBJ databases">
        <title>Sequencing the genomes of 1000 actinobacteria strains.</title>
        <authorList>
            <person name="Klenk H.-P."/>
        </authorList>
    </citation>
    <scope>NUCLEOTIDE SEQUENCE [LARGE SCALE GENOMIC DNA]</scope>
    <source>
        <strain evidence="2 3">DSM 44230</strain>
    </source>
</reference>